<dbReference type="Proteomes" id="UP000319557">
    <property type="component" value="Chromosome"/>
</dbReference>
<reference evidence="1 2" key="1">
    <citation type="submission" date="2019-02" db="EMBL/GenBank/DDBJ databases">
        <title>Deep-cultivation of Planctomycetes and their phenomic and genomic characterization uncovers novel biology.</title>
        <authorList>
            <person name="Wiegand S."/>
            <person name="Jogler M."/>
            <person name="Boedeker C."/>
            <person name="Pinto D."/>
            <person name="Vollmers J."/>
            <person name="Rivas-Marin E."/>
            <person name="Kohn T."/>
            <person name="Peeters S.H."/>
            <person name="Heuer A."/>
            <person name="Rast P."/>
            <person name="Oberbeckmann S."/>
            <person name="Bunk B."/>
            <person name="Jeske O."/>
            <person name="Meyerdierks A."/>
            <person name="Storesund J.E."/>
            <person name="Kallscheuer N."/>
            <person name="Luecker S."/>
            <person name="Lage O.M."/>
            <person name="Pohl T."/>
            <person name="Merkel B.J."/>
            <person name="Hornburger P."/>
            <person name="Mueller R.-W."/>
            <person name="Bruemmer F."/>
            <person name="Labrenz M."/>
            <person name="Spormann A.M."/>
            <person name="Op den Camp H."/>
            <person name="Overmann J."/>
            <person name="Amann R."/>
            <person name="Jetten M.S.M."/>
            <person name="Mascher T."/>
            <person name="Medema M.H."/>
            <person name="Devos D.P."/>
            <person name="Kaster A.-K."/>
            <person name="Ovreas L."/>
            <person name="Rohde M."/>
            <person name="Galperin M.Y."/>
            <person name="Jogler C."/>
        </authorList>
    </citation>
    <scope>NUCLEOTIDE SEQUENCE [LARGE SCALE GENOMIC DNA]</scope>
    <source>
        <strain evidence="1 2">EC9</strain>
    </source>
</reference>
<dbReference type="RefSeq" id="WP_145346891.1">
    <property type="nucleotide sequence ID" value="NZ_CP036261.1"/>
</dbReference>
<proteinExistence type="predicted"/>
<dbReference type="AlphaFoldDB" id="A0A517M324"/>
<dbReference type="EMBL" id="CP036261">
    <property type="protein sequence ID" value="QDS89272.1"/>
    <property type="molecule type" value="Genomic_DNA"/>
</dbReference>
<protein>
    <submittedName>
        <fullName evidence="1">Uncharacterized protein</fullName>
    </submittedName>
</protein>
<organism evidence="1 2">
    <name type="scientific">Rosistilla ulvae</name>
    <dbReference type="NCBI Taxonomy" id="1930277"/>
    <lineage>
        <taxon>Bacteria</taxon>
        <taxon>Pseudomonadati</taxon>
        <taxon>Planctomycetota</taxon>
        <taxon>Planctomycetia</taxon>
        <taxon>Pirellulales</taxon>
        <taxon>Pirellulaceae</taxon>
        <taxon>Rosistilla</taxon>
    </lineage>
</organism>
<dbReference type="OrthoDB" id="286810at2"/>
<keyword evidence="2" id="KW-1185">Reference proteome</keyword>
<name>A0A517M324_9BACT</name>
<dbReference type="KEGG" id="ruv:EC9_34690"/>
<sequence length="65" mass="7056">MSSPRNSRPIEGRIHCGDRCMGPIKLPLGPSEEFLDEFNRLYGGIQLRIEEAAATPTTAPATGDN</sequence>
<gene>
    <name evidence="1" type="ORF">EC9_34690</name>
</gene>
<evidence type="ECO:0000313" key="2">
    <source>
        <dbReference type="Proteomes" id="UP000319557"/>
    </source>
</evidence>
<evidence type="ECO:0000313" key="1">
    <source>
        <dbReference type="EMBL" id="QDS89272.1"/>
    </source>
</evidence>
<accession>A0A517M324</accession>